<dbReference type="PANTHER" id="PTHR47245">
    <property type="entry name" value="PEPTIDYLPROLYL ISOMERASE"/>
    <property type="match status" value="1"/>
</dbReference>
<dbReference type="Pfam" id="PF00639">
    <property type="entry name" value="Rotamase"/>
    <property type="match status" value="1"/>
</dbReference>
<dbReference type="PROSITE" id="PS50198">
    <property type="entry name" value="PPIC_PPIASE_2"/>
    <property type="match status" value="1"/>
</dbReference>
<dbReference type="Gene3D" id="1.10.4030.10">
    <property type="entry name" value="Porin chaperone SurA, peptide-binding domain"/>
    <property type="match status" value="1"/>
</dbReference>
<feature type="transmembrane region" description="Helical" evidence="7">
    <location>
        <begin position="12"/>
        <end position="29"/>
    </location>
</feature>
<proteinExistence type="predicted"/>
<dbReference type="GO" id="GO:0003755">
    <property type="term" value="F:peptidyl-prolyl cis-trans isomerase activity"/>
    <property type="evidence" value="ECO:0007669"/>
    <property type="project" value="UniProtKB-KW"/>
</dbReference>
<keyword evidence="5 6" id="KW-0413">Isomerase</keyword>
<dbReference type="SUPFAM" id="SSF109998">
    <property type="entry name" value="Triger factor/SurA peptide-binding domain-like"/>
    <property type="match status" value="1"/>
</dbReference>
<evidence type="ECO:0000256" key="6">
    <source>
        <dbReference type="PROSITE-ProRule" id="PRU00278"/>
    </source>
</evidence>
<keyword evidence="4 6" id="KW-0697">Rotamase</keyword>
<comment type="caution">
    <text evidence="9">The sequence shown here is derived from an EMBL/GenBank/DDBJ whole genome shotgun (WGS) entry which is preliminary data.</text>
</comment>
<dbReference type="AlphaFoldDB" id="A0A1F4TUT1"/>
<evidence type="ECO:0000256" key="4">
    <source>
        <dbReference type="ARBA" id="ARBA00023110"/>
    </source>
</evidence>
<dbReference type="InterPro" id="IPR019734">
    <property type="entry name" value="TPR_rpt"/>
</dbReference>
<dbReference type="InterPro" id="IPR000297">
    <property type="entry name" value="PPIase_PpiC"/>
</dbReference>
<dbReference type="EMBL" id="MEUF01000014">
    <property type="protein sequence ID" value="OGC36448.1"/>
    <property type="molecule type" value="Genomic_DNA"/>
</dbReference>
<keyword evidence="7" id="KW-1133">Transmembrane helix</keyword>
<dbReference type="InterPro" id="IPR046357">
    <property type="entry name" value="PPIase_dom_sf"/>
</dbReference>
<dbReference type="PROSITE" id="PS01096">
    <property type="entry name" value="PPIC_PPIASE_1"/>
    <property type="match status" value="1"/>
</dbReference>
<evidence type="ECO:0000256" key="7">
    <source>
        <dbReference type="SAM" id="Phobius"/>
    </source>
</evidence>
<evidence type="ECO:0000313" key="10">
    <source>
        <dbReference type="Proteomes" id="UP000178951"/>
    </source>
</evidence>
<comment type="catalytic activity">
    <reaction evidence="1">
        <text>[protein]-peptidylproline (omega=180) = [protein]-peptidylproline (omega=0)</text>
        <dbReference type="Rhea" id="RHEA:16237"/>
        <dbReference type="Rhea" id="RHEA-COMP:10747"/>
        <dbReference type="Rhea" id="RHEA-COMP:10748"/>
        <dbReference type="ChEBI" id="CHEBI:83833"/>
        <dbReference type="ChEBI" id="CHEBI:83834"/>
        <dbReference type="EC" id="5.2.1.8"/>
    </reaction>
</comment>
<dbReference type="EC" id="5.2.1.8" evidence="2"/>
<keyword evidence="7" id="KW-0812">Transmembrane</keyword>
<gene>
    <name evidence="9" type="ORF">A2311_03035</name>
</gene>
<keyword evidence="3" id="KW-0732">Signal</keyword>
<dbReference type="STRING" id="1802583.A2311_03035"/>
<dbReference type="SMART" id="SM00028">
    <property type="entry name" value="TPR"/>
    <property type="match status" value="3"/>
</dbReference>
<dbReference type="InterPro" id="IPR023058">
    <property type="entry name" value="PPIase_PpiC_CS"/>
</dbReference>
<protein>
    <recommendedName>
        <fullName evidence="2">peptidylprolyl isomerase</fullName>
        <ecNumber evidence="2">5.2.1.8</ecNumber>
    </recommendedName>
</protein>
<name>A0A1F4TUT1_UNCSA</name>
<dbReference type="InterPro" id="IPR027304">
    <property type="entry name" value="Trigger_fact/SurA_dom_sf"/>
</dbReference>
<feature type="domain" description="PpiC" evidence="8">
    <location>
        <begin position="171"/>
        <end position="261"/>
    </location>
</feature>
<dbReference type="InterPro" id="IPR050245">
    <property type="entry name" value="PrsA_foldase"/>
</dbReference>
<sequence length="442" mass="49752">MLTWFRKNMKGIMIAVAVIFIASIVYLPISSGGFQGKQGGANNQLAKVNGQEISPIRYRELMSRLVRNFGGIVSPQDLAFVENLTLGQSIDFTLMLNEAKRKVKVSGGEIDAAIDSIMRQQKIPSKRILEENLKRVGLNYGQFRELIKEDILVQKLAMKLREEVKVTPDDLREIRCRHILVTNEVIAQIVMEQIKKGGDFAALAKKYSQDPGTANRGGDLGFFDYNTMVAPFAKAAFALKIGQVSEIVKSPFGYHIIKLEDSRIRKFPGNVKDIQKAVLQDKQEKAFRNWYGEVRSKAKVEIISHELLGNDFRFKGKLVEAAEEYKKAIVDNPGNPFLHVFLGDTYMAGKQAALAISEYEMSLKIDGSNPELYIILGKAYEATGRADLADEQYKRASLEAGDNKFMHQRLQAVFSAMKKGRYAANEVQEIKRIEGKEKLFQQ</sequence>
<dbReference type="InterPro" id="IPR011990">
    <property type="entry name" value="TPR-like_helical_dom_sf"/>
</dbReference>
<reference evidence="9 10" key="1">
    <citation type="journal article" date="2016" name="Nat. Commun.">
        <title>Thousands of microbial genomes shed light on interconnected biogeochemical processes in an aquifer system.</title>
        <authorList>
            <person name="Anantharaman K."/>
            <person name="Brown C.T."/>
            <person name="Hug L.A."/>
            <person name="Sharon I."/>
            <person name="Castelle C.J."/>
            <person name="Probst A.J."/>
            <person name="Thomas B.C."/>
            <person name="Singh A."/>
            <person name="Wilkins M.J."/>
            <person name="Karaoz U."/>
            <person name="Brodie E.L."/>
            <person name="Williams K.H."/>
            <person name="Hubbard S.S."/>
            <person name="Banfield J.F."/>
        </authorList>
    </citation>
    <scope>NUCLEOTIDE SEQUENCE [LARGE SCALE GENOMIC DNA]</scope>
</reference>
<dbReference type="Gene3D" id="3.10.50.40">
    <property type="match status" value="1"/>
</dbReference>
<organism evidence="9 10">
    <name type="scientific">candidate division WOR-1 bacterium RIFOXYB2_FULL_48_7</name>
    <dbReference type="NCBI Taxonomy" id="1802583"/>
    <lineage>
        <taxon>Bacteria</taxon>
        <taxon>Bacillati</taxon>
        <taxon>Saganbacteria</taxon>
    </lineage>
</organism>
<dbReference type="Proteomes" id="UP000178951">
    <property type="component" value="Unassembled WGS sequence"/>
</dbReference>
<evidence type="ECO:0000256" key="5">
    <source>
        <dbReference type="ARBA" id="ARBA00023235"/>
    </source>
</evidence>
<dbReference type="SUPFAM" id="SSF48452">
    <property type="entry name" value="TPR-like"/>
    <property type="match status" value="1"/>
</dbReference>
<dbReference type="Pfam" id="PF13624">
    <property type="entry name" value="SurA_N_3"/>
    <property type="match status" value="1"/>
</dbReference>
<dbReference type="PANTHER" id="PTHR47245:SF1">
    <property type="entry name" value="FOLDASE PROTEIN PRSA"/>
    <property type="match status" value="1"/>
</dbReference>
<evidence type="ECO:0000256" key="3">
    <source>
        <dbReference type="ARBA" id="ARBA00022729"/>
    </source>
</evidence>
<evidence type="ECO:0000259" key="8">
    <source>
        <dbReference type="PROSITE" id="PS50198"/>
    </source>
</evidence>
<accession>A0A1F4TUT1</accession>
<evidence type="ECO:0000256" key="1">
    <source>
        <dbReference type="ARBA" id="ARBA00000971"/>
    </source>
</evidence>
<keyword evidence="7" id="KW-0472">Membrane</keyword>
<evidence type="ECO:0000313" key="9">
    <source>
        <dbReference type="EMBL" id="OGC36448.1"/>
    </source>
</evidence>
<evidence type="ECO:0000256" key="2">
    <source>
        <dbReference type="ARBA" id="ARBA00013194"/>
    </source>
</evidence>
<dbReference type="Gene3D" id="1.25.40.10">
    <property type="entry name" value="Tetratricopeptide repeat domain"/>
    <property type="match status" value="1"/>
</dbReference>
<dbReference type="SUPFAM" id="SSF54534">
    <property type="entry name" value="FKBP-like"/>
    <property type="match status" value="1"/>
</dbReference>